<dbReference type="Proteomes" id="UP001595699">
    <property type="component" value="Unassembled WGS sequence"/>
</dbReference>
<feature type="transmembrane region" description="Helical" evidence="1">
    <location>
        <begin position="63"/>
        <end position="83"/>
    </location>
</feature>
<reference evidence="3" key="1">
    <citation type="journal article" date="2019" name="Int. J. Syst. Evol. Microbiol.">
        <title>The Global Catalogue of Microorganisms (GCM) 10K type strain sequencing project: providing services to taxonomists for standard genome sequencing and annotation.</title>
        <authorList>
            <consortium name="The Broad Institute Genomics Platform"/>
            <consortium name="The Broad Institute Genome Sequencing Center for Infectious Disease"/>
            <person name="Wu L."/>
            <person name="Ma J."/>
        </authorList>
    </citation>
    <scope>NUCLEOTIDE SEQUENCE [LARGE SCALE GENOMIC DNA]</scope>
    <source>
        <strain evidence="3">CGMCC 4.7241</strain>
    </source>
</reference>
<evidence type="ECO:0000256" key="1">
    <source>
        <dbReference type="SAM" id="Phobius"/>
    </source>
</evidence>
<dbReference type="InterPro" id="IPR018750">
    <property type="entry name" value="DUF2306_membrane"/>
</dbReference>
<gene>
    <name evidence="2" type="ORF">ACFOUW_15530</name>
</gene>
<sequence>VLVVAGLAVAGSALWMTLFYPQKEGTGDLLFLLRLLFSSGMVASIVLGFAAIRRRDFAGHRAWMIRAYALALAAGTQAFTVGFGEALFGTGELRGDLYLGVAWVLNLAVAEWAIRRPRVLVGARR</sequence>
<keyword evidence="1" id="KW-0812">Transmembrane</keyword>
<dbReference type="Pfam" id="PF10067">
    <property type="entry name" value="DUF2306"/>
    <property type="match status" value="1"/>
</dbReference>
<feature type="transmembrane region" description="Helical" evidence="1">
    <location>
        <begin position="95"/>
        <end position="114"/>
    </location>
</feature>
<comment type="caution">
    <text evidence="2">The sequence shown here is derived from an EMBL/GenBank/DDBJ whole genome shotgun (WGS) entry which is preliminary data.</text>
</comment>
<feature type="transmembrane region" description="Helical" evidence="1">
    <location>
        <begin position="29"/>
        <end position="51"/>
    </location>
</feature>
<proteinExistence type="predicted"/>
<organism evidence="2 3">
    <name type="scientific">Tenggerimyces flavus</name>
    <dbReference type="NCBI Taxonomy" id="1708749"/>
    <lineage>
        <taxon>Bacteria</taxon>
        <taxon>Bacillati</taxon>
        <taxon>Actinomycetota</taxon>
        <taxon>Actinomycetes</taxon>
        <taxon>Propionibacteriales</taxon>
        <taxon>Nocardioidaceae</taxon>
        <taxon>Tenggerimyces</taxon>
    </lineage>
</organism>
<accession>A0ABV7YAT1</accession>
<feature type="non-terminal residue" evidence="2">
    <location>
        <position position="1"/>
    </location>
</feature>
<keyword evidence="3" id="KW-1185">Reference proteome</keyword>
<protein>
    <submittedName>
        <fullName evidence="2">DUF2306 domain-containing protein</fullName>
    </submittedName>
</protein>
<keyword evidence="1" id="KW-1133">Transmembrane helix</keyword>
<dbReference type="EMBL" id="JBHRZH010000012">
    <property type="protein sequence ID" value="MFC3762253.1"/>
    <property type="molecule type" value="Genomic_DNA"/>
</dbReference>
<name>A0ABV7YAT1_9ACTN</name>
<dbReference type="RefSeq" id="WP_385927288.1">
    <property type="nucleotide sequence ID" value="NZ_JBHRZH010000012.1"/>
</dbReference>
<evidence type="ECO:0000313" key="3">
    <source>
        <dbReference type="Proteomes" id="UP001595699"/>
    </source>
</evidence>
<keyword evidence="1" id="KW-0472">Membrane</keyword>
<evidence type="ECO:0000313" key="2">
    <source>
        <dbReference type="EMBL" id="MFC3762253.1"/>
    </source>
</evidence>